<dbReference type="Gene3D" id="1.10.630.10">
    <property type="entry name" value="Cytochrome P450"/>
    <property type="match status" value="1"/>
</dbReference>
<dbReference type="CDD" id="cd11059">
    <property type="entry name" value="CYP_fungal"/>
    <property type="match status" value="1"/>
</dbReference>
<feature type="binding site" description="axial binding residue" evidence="7">
    <location>
        <position position="436"/>
    </location>
    <ligand>
        <name>heme</name>
        <dbReference type="ChEBI" id="CHEBI:30413"/>
    </ligand>
    <ligandPart>
        <name>Fe</name>
        <dbReference type="ChEBI" id="CHEBI:18248"/>
    </ligandPart>
</feature>
<dbReference type="InterPro" id="IPR002401">
    <property type="entry name" value="Cyt_P450_E_grp-I"/>
</dbReference>
<dbReference type="GO" id="GO:0020037">
    <property type="term" value="F:heme binding"/>
    <property type="evidence" value="ECO:0007669"/>
    <property type="project" value="InterPro"/>
</dbReference>
<protein>
    <submittedName>
        <fullName evidence="10">Putative cytochrome P450</fullName>
    </submittedName>
</protein>
<keyword evidence="6 7" id="KW-0408">Iron</keyword>
<dbReference type="OrthoDB" id="1470350at2759"/>
<dbReference type="PANTHER" id="PTHR24305:SF96">
    <property type="entry name" value="CYTOCHROME P450 MONOOXYGENASE STCB-RELATED"/>
    <property type="match status" value="1"/>
</dbReference>
<sequence>MEVTLELLKSYHLYPWGILGIGAVLLFFASSLKDPLSKVPGPLHARFTDLVSNYYWVTGNKPTYIHSLHVKYGPIVRVGPREVYIADIQAAQRIFAIKNEFPKSTWYRDFVPTSESVFNTLDKGLHRRFRRLLSSPLSESGLKTFLPQIDGKVTFAIQRMKEEYEARGAVDVYKWWLFMATDVIGELSFGESFRMLESGKVNQYVKDLQTIGKVGSYQSVVPSLFRYSIRFGIPIPLLNKARMLSMRMVKYATESLGRHQDLVGKSGSDTQPTVFTKIYKAEDDDSISPAEIMDNAQSYIVAGSDTTSNTLAYLVWSVCRAPEVKARLVKELERLPADFAYEDLRDLVYLDHVIDETLRRFPTVPAGLPREVPVGGAEMCGHHIPAGYTVSAQSYSIHRDPVAFPDPEKFDPSRWENPTKMMKDAFMAFGGGSRICIGLHLAKIELRLGTARFFKAFPNAKVSTLEGMSEEEMAPAMFFSATPIGNRCLIEL</sequence>
<keyword evidence="8" id="KW-0503">Monooxygenase</keyword>
<evidence type="ECO:0000256" key="8">
    <source>
        <dbReference type="RuleBase" id="RU000461"/>
    </source>
</evidence>
<dbReference type="GO" id="GO:0005506">
    <property type="term" value="F:iron ion binding"/>
    <property type="evidence" value="ECO:0007669"/>
    <property type="project" value="InterPro"/>
</dbReference>
<dbReference type="OMA" id="MYVHQLH"/>
<evidence type="ECO:0000256" key="2">
    <source>
        <dbReference type="ARBA" id="ARBA00010617"/>
    </source>
</evidence>
<dbReference type="PRINTS" id="PR00385">
    <property type="entry name" value="P450"/>
</dbReference>
<dbReference type="PRINTS" id="PR00463">
    <property type="entry name" value="EP450I"/>
</dbReference>
<feature type="transmembrane region" description="Helical" evidence="9">
    <location>
        <begin position="13"/>
        <end position="32"/>
    </location>
</feature>
<dbReference type="InterPro" id="IPR001128">
    <property type="entry name" value="Cyt_P450"/>
</dbReference>
<evidence type="ECO:0000256" key="4">
    <source>
        <dbReference type="ARBA" id="ARBA00022723"/>
    </source>
</evidence>
<accession>A0A1W2TFZ2</accession>
<reference evidence="10" key="1">
    <citation type="submission" date="2016-03" db="EMBL/GenBank/DDBJ databases">
        <title>Draft genome sequence of Rosellinia necatrix.</title>
        <authorList>
            <person name="Kanematsu S."/>
        </authorList>
    </citation>
    <scope>NUCLEOTIDE SEQUENCE [LARGE SCALE GENOMIC DNA]</scope>
    <source>
        <strain evidence="10">W97</strain>
    </source>
</reference>
<dbReference type="STRING" id="77044.A0A1W2TFZ2"/>
<dbReference type="InterPro" id="IPR036396">
    <property type="entry name" value="Cyt_P450_sf"/>
</dbReference>
<dbReference type="Pfam" id="PF00067">
    <property type="entry name" value="p450"/>
    <property type="match status" value="1"/>
</dbReference>
<keyword evidence="9" id="KW-1133">Transmembrane helix</keyword>
<evidence type="ECO:0000256" key="5">
    <source>
        <dbReference type="ARBA" id="ARBA00023002"/>
    </source>
</evidence>
<dbReference type="PROSITE" id="PS00086">
    <property type="entry name" value="CYTOCHROME_P450"/>
    <property type="match status" value="1"/>
</dbReference>
<keyword evidence="11" id="KW-1185">Reference proteome</keyword>
<keyword evidence="3 7" id="KW-0349">Heme</keyword>
<keyword evidence="9" id="KW-0472">Membrane</keyword>
<dbReference type="AlphaFoldDB" id="A0A1W2TFZ2"/>
<evidence type="ECO:0000256" key="3">
    <source>
        <dbReference type="ARBA" id="ARBA00022617"/>
    </source>
</evidence>
<dbReference type="InterPro" id="IPR050121">
    <property type="entry name" value="Cytochrome_P450_monoxygenase"/>
</dbReference>
<name>A0A1W2TFZ2_ROSNE</name>
<evidence type="ECO:0000313" key="10">
    <source>
        <dbReference type="EMBL" id="GAP87001.1"/>
    </source>
</evidence>
<dbReference type="SUPFAM" id="SSF48264">
    <property type="entry name" value="Cytochrome P450"/>
    <property type="match status" value="1"/>
</dbReference>
<dbReference type="PANTHER" id="PTHR24305">
    <property type="entry name" value="CYTOCHROME P450"/>
    <property type="match status" value="1"/>
</dbReference>
<evidence type="ECO:0000256" key="1">
    <source>
        <dbReference type="ARBA" id="ARBA00001971"/>
    </source>
</evidence>
<proteinExistence type="inferred from homology"/>
<dbReference type="Proteomes" id="UP000054516">
    <property type="component" value="Unassembled WGS sequence"/>
</dbReference>
<keyword evidence="5 8" id="KW-0560">Oxidoreductase</keyword>
<evidence type="ECO:0000256" key="6">
    <source>
        <dbReference type="ARBA" id="ARBA00023004"/>
    </source>
</evidence>
<keyword evidence="4 7" id="KW-0479">Metal-binding</keyword>
<keyword evidence="9" id="KW-0812">Transmembrane</keyword>
<comment type="cofactor">
    <cofactor evidence="1 7">
        <name>heme</name>
        <dbReference type="ChEBI" id="CHEBI:30413"/>
    </cofactor>
</comment>
<evidence type="ECO:0000313" key="11">
    <source>
        <dbReference type="Proteomes" id="UP000054516"/>
    </source>
</evidence>
<dbReference type="GO" id="GO:0016705">
    <property type="term" value="F:oxidoreductase activity, acting on paired donors, with incorporation or reduction of molecular oxygen"/>
    <property type="evidence" value="ECO:0007669"/>
    <property type="project" value="InterPro"/>
</dbReference>
<evidence type="ECO:0000256" key="7">
    <source>
        <dbReference type="PIRSR" id="PIRSR602401-1"/>
    </source>
</evidence>
<comment type="similarity">
    <text evidence="2 8">Belongs to the cytochrome P450 family.</text>
</comment>
<organism evidence="10">
    <name type="scientific">Rosellinia necatrix</name>
    <name type="common">White root-rot fungus</name>
    <dbReference type="NCBI Taxonomy" id="77044"/>
    <lineage>
        <taxon>Eukaryota</taxon>
        <taxon>Fungi</taxon>
        <taxon>Dikarya</taxon>
        <taxon>Ascomycota</taxon>
        <taxon>Pezizomycotina</taxon>
        <taxon>Sordariomycetes</taxon>
        <taxon>Xylariomycetidae</taxon>
        <taxon>Xylariales</taxon>
        <taxon>Xylariaceae</taxon>
        <taxon>Rosellinia</taxon>
    </lineage>
</organism>
<dbReference type="GO" id="GO:0004497">
    <property type="term" value="F:monooxygenase activity"/>
    <property type="evidence" value="ECO:0007669"/>
    <property type="project" value="UniProtKB-KW"/>
</dbReference>
<evidence type="ECO:0000256" key="9">
    <source>
        <dbReference type="SAM" id="Phobius"/>
    </source>
</evidence>
<gene>
    <name evidence="10" type="ORF">SAMD00023353_2401590</name>
</gene>
<dbReference type="InterPro" id="IPR017972">
    <property type="entry name" value="Cyt_P450_CS"/>
</dbReference>
<dbReference type="EMBL" id="DF977469">
    <property type="protein sequence ID" value="GAP87001.1"/>
    <property type="molecule type" value="Genomic_DNA"/>
</dbReference>